<name>A0ABP5V7D8_9ACTN</name>
<dbReference type="InterPro" id="IPR057369">
    <property type="entry name" value="VG15"/>
</dbReference>
<dbReference type="RefSeq" id="WP_346077762.1">
    <property type="nucleotide sequence ID" value="NZ_BAAARB010000039.1"/>
</dbReference>
<evidence type="ECO:0000313" key="2">
    <source>
        <dbReference type="Proteomes" id="UP001501170"/>
    </source>
</evidence>
<comment type="caution">
    <text evidence="1">The sequence shown here is derived from an EMBL/GenBank/DDBJ whole genome shotgun (WGS) entry which is preliminary data.</text>
</comment>
<accession>A0ABP5V7D8</accession>
<dbReference type="Pfam" id="PF25310">
    <property type="entry name" value="VG15"/>
    <property type="match status" value="1"/>
</dbReference>
<dbReference type="Proteomes" id="UP001501170">
    <property type="component" value="Unassembled WGS sequence"/>
</dbReference>
<evidence type="ECO:0008006" key="3">
    <source>
        <dbReference type="Google" id="ProtNLM"/>
    </source>
</evidence>
<reference evidence="2" key="1">
    <citation type="journal article" date="2019" name="Int. J. Syst. Evol. Microbiol.">
        <title>The Global Catalogue of Microorganisms (GCM) 10K type strain sequencing project: providing services to taxonomists for standard genome sequencing and annotation.</title>
        <authorList>
            <consortium name="The Broad Institute Genomics Platform"/>
            <consortium name="The Broad Institute Genome Sequencing Center for Infectious Disease"/>
            <person name="Wu L."/>
            <person name="Ma J."/>
        </authorList>
    </citation>
    <scope>NUCLEOTIDE SEQUENCE [LARGE SCALE GENOMIC DNA]</scope>
    <source>
        <strain evidence="2">JCM 16227</strain>
    </source>
</reference>
<organism evidence="1 2">
    <name type="scientific">Gordonia cholesterolivorans</name>
    <dbReference type="NCBI Taxonomy" id="559625"/>
    <lineage>
        <taxon>Bacteria</taxon>
        <taxon>Bacillati</taxon>
        <taxon>Actinomycetota</taxon>
        <taxon>Actinomycetes</taxon>
        <taxon>Mycobacteriales</taxon>
        <taxon>Gordoniaceae</taxon>
        <taxon>Gordonia</taxon>
    </lineage>
</organism>
<dbReference type="EMBL" id="BAAARB010000039">
    <property type="protein sequence ID" value="GAA2394281.1"/>
    <property type="molecule type" value="Genomic_DNA"/>
</dbReference>
<evidence type="ECO:0000313" key="1">
    <source>
        <dbReference type="EMBL" id="GAA2394281.1"/>
    </source>
</evidence>
<gene>
    <name evidence="1" type="ORF">GCM10009855_37120</name>
</gene>
<keyword evidence="2" id="KW-1185">Reference proteome</keyword>
<sequence length="215" mass="23670">MTPYDQFRRLIRDLNLQAQRDLQAIWRSVGGDPAALAEILAEVVQTYGSASASVAADWYDELRMNEGVRPGFTAVVPEPKAPGTTQLVEWALAKATTEDAFRSLITGGVQRRITNYSRDVITTSSVRDPRARGWMRTGTGECGFCAMLVSRGAVYTKATVDFASHDHCKCSAAPAWSPEQTQAVKAEFVPSARRRSEDTKQSDRDRAKAWIAANL</sequence>
<proteinExistence type="predicted"/>
<protein>
    <recommendedName>
        <fullName evidence="3">Capsid maturation protease</fullName>
    </recommendedName>
</protein>